<protein>
    <submittedName>
        <fullName evidence="6">AarF/ABC1/UbiB kinase family protein</fullName>
    </submittedName>
</protein>
<dbReference type="CDD" id="cd13970">
    <property type="entry name" value="ABC1_ADCK3"/>
    <property type="match status" value="1"/>
</dbReference>
<keyword evidence="6" id="KW-0418">Kinase</keyword>
<keyword evidence="4" id="KW-0067">ATP-binding</keyword>
<proteinExistence type="inferred from homology"/>
<reference evidence="6 7" key="1">
    <citation type="submission" date="2019-12" db="EMBL/GenBank/DDBJ databases">
        <authorList>
            <person name="Kun Z."/>
        </authorList>
    </citation>
    <scope>NUCLEOTIDE SEQUENCE [LARGE SCALE GENOMIC DNA]</scope>
    <source>
        <strain evidence="6 7">YIM 123512</strain>
    </source>
</reference>
<dbReference type="PANTHER" id="PTHR43851:SF3">
    <property type="entry name" value="COENZYME Q8"/>
    <property type="match status" value="1"/>
</dbReference>
<accession>A0A6L7F2H3</accession>
<sequence>MPDRDSPRDLPRKAAARTARLAALPLGYAGRTAWGFGKRLGGAPAEAVLTDIQQKTAEQLFRTLGELKGGAMKFGQALSVLEAALPEEVAGPYREQLTKLQDAAPPMPTSTVRAQLTAGLGRDWKERLVYLDGGPTASASIGQVHEGRWHDGRRVAVKVQYPGAGDALAADLRQIARLGRTIAPIVPGIDLKPLIEEMQERTVEELDYGLEAEAQSAYAAAFRDDPDLVVPDVVEAGDAVLVTEWLDSPYSLARIIAEGTQAERDRYGQLFVRFLFDGAARTGMLHADPHPGNFRVLPDDDALGVLDFGAVARLEEGGLPEAMGRLIKVASRSDEAGLEQGLRDEGFIKDRVKVDAELLLDYLSPFIEPTQVESFRFSREWMRTQFQRINNPREPAYTVAMKLNLPPSYLLIHRTWLGALGILSQLGAEVSFDQLLTDYLPGYADA</sequence>
<evidence type="ECO:0000259" key="5">
    <source>
        <dbReference type="Pfam" id="PF03109"/>
    </source>
</evidence>
<keyword evidence="2" id="KW-0808">Transferase</keyword>
<dbReference type="RefSeq" id="WP_160879451.1">
    <property type="nucleotide sequence ID" value="NZ_WUEK01000013.1"/>
</dbReference>
<gene>
    <name evidence="6" type="ORF">GRQ65_18400</name>
</gene>
<dbReference type="GO" id="GO:0005524">
    <property type="term" value="F:ATP binding"/>
    <property type="evidence" value="ECO:0007669"/>
    <property type="project" value="UniProtKB-KW"/>
</dbReference>
<name>A0A6L7F2H3_9ACTN</name>
<dbReference type="InterPro" id="IPR034646">
    <property type="entry name" value="ADCK3_dom"/>
</dbReference>
<dbReference type="InterPro" id="IPR051409">
    <property type="entry name" value="Atypical_kinase_ADCK"/>
</dbReference>
<evidence type="ECO:0000256" key="3">
    <source>
        <dbReference type="ARBA" id="ARBA00022741"/>
    </source>
</evidence>
<evidence type="ECO:0000256" key="2">
    <source>
        <dbReference type="ARBA" id="ARBA00022679"/>
    </source>
</evidence>
<dbReference type="SUPFAM" id="SSF56112">
    <property type="entry name" value="Protein kinase-like (PK-like)"/>
    <property type="match status" value="1"/>
</dbReference>
<evidence type="ECO:0000256" key="4">
    <source>
        <dbReference type="ARBA" id="ARBA00022840"/>
    </source>
</evidence>
<keyword evidence="3" id="KW-0547">Nucleotide-binding</keyword>
<organism evidence="6 7">
    <name type="scientific">Nocardioides flavescens</name>
    <dbReference type="NCBI Taxonomy" id="2691959"/>
    <lineage>
        <taxon>Bacteria</taxon>
        <taxon>Bacillati</taxon>
        <taxon>Actinomycetota</taxon>
        <taxon>Actinomycetes</taxon>
        <taxon>Propionibacteriales</taxon>
        <taxon>Nocardioidaceae</taxon>
        <taxon>Nocardioides</taxon>
    </lineage>
</organism>
<evidence type="ECO:0000256" key="1">
    <source>
        <dbReference type="ARBA" id="ARBA00009670"/>
    </source>
</evidence>
<dbReference type="EMBL" id="WUEK01000013">
    <property type="protein sequence ID" value="MXG91521.1"/>
    <property type="molecule type" value="Genomic_DNA"/>
</dbReference>
<evidence type="ECO:0000313" key="7">
    <source>
        <dbReference type="Proteomes" id="UP000473325"/>
    </source>
</evidence>
<dbReference type="InterPro" id="IPR011009">
    <property type="entry name" value="Kinase-like_dom_sf"/>
</dbReference>
<keyword evidence="7" id="KW-1185">Reference proteome</keyword>
<comment type="caution">
    <text evidence="6">The sequence shown here is derived from an EMBL/GenBank/DDBJ whole genome shotgun (WGS) entry which is preliminary data.</text>
</comment>
<dbReference type="GO" id="GO:0016301">
    <property type="term" value="F:kinase activity"/>
    <property type="evidence" value="ECO:0007669"/>
    <property type="project" value="UniProtKB-KW"/>
</dbReference>
<dbReference type="AlphaFoldDB" id="A0A6L7F2H3"/>
<comment type="similarity">
    <text evidence="1">Belongs to the protein kinase superfamily. ADCK protein kinase family.</text>
</comment>
<dbReference type="Pfam" id="PF03109">
    <property type="entry name" value="ABC1"/>
    <property type="match status" value="1"/>
</dbReference>
<dbReference type="Proteomes" id="UP000473325">
    <property type="component" value="Unassembled WGS sequence"/>
</dbReference>
<dbReference type="PANTHER" id="PTHR43851">
    <property type="match status" value="1"/>
</dbReference>
<evidence type="ECO:0000313" key="6">
    <source>
        <dbReference type="EMBL" id="MXG91521.1"/>
    </source>
</evidence>
<feature type="domain" description="ABC1 atypical kinase-like" evidence="5">
    <location>
        <begin position="99"/>
        <end position="317"/>
    </location>
</feature>
<dbReference type="InterPro" id="IPR004147">
    <property type="entry name" value="ABC1_dom"/>
</dbReference>